<dbReference type="GO" id="GO:0055085">
    <property type="term" value="P:transmembrane transport"/>
    <property type="evidence" value="ECO:0007669"/>
    <property type="project" value="InterPro"/>
</dbReference>
<dbReference type="Pfam" id="PF00528">
    <property type="entry name" value="BPD_transp_1"/>
    <property type="match status" value="1"/>
</dbReference>
<feature type="transmembrane region" description="Helical" evidence="7">
    <location>
        <begin position="145"/>
        <end position="162"/>
    </location>
</feature>
<keyword evidence="3" id="KW-1003">Cell membrane</keyword>
<keyword evidence="6 7" id="KW-0472">Membrane</keyword>
<evidence type="ECO:0000313" key="9">
    <source>
        <dbReference type="EMBL" id="GAF90692.1"/>
    </source>
</evidence>
<comment type="caution">
    <text evidence="9">The sequence shown here is derived from an EMBL/GenBank/DDBJ whole genome shotgun (WGS) entry which is preliminary data.</text>
</comment>
<accession>X0TRA7</accession>
<keyword evidence="4 7" id="KW-0812">Transmembrane</keyword>
<sequence length="284" mass="31686">QDRKKKKLINGWLKSTFTFIGVLLIIFIVSIAIFGPWIAPYSYEEAMGVSLNFWNPPSPANPLGTAFAGRDVLSRIIYGTRTSLITALLSVSISLIFGVILGMLAGYYGKWTDSIIMRVMDIILAFPGLIFALAFLAILGSKFSFIVLIFGVIGIPYYSRLIRSSVYKEKELDYIAAAKVSGANNWRIMFKHILPNSIQSVIISMSFDIGRVMINLTILGFLGFNDPEFIEWGSDISSGRRHIWEAPWAVLWPSVMILVSVIGFMIVGDGLRDALDPKFKLITR</sequence>
<dbReference type="GO" id="GO:0005886">
    <property type="term" value="C:plasma membrane"/>
    <property type="evidence" value="ECO:0007669"/>
    <property type="project" value="UniProtKB-SubCell"/>
</dbReference>
<evidence type="ECO:0000259" key="8">
    <source>
        <dbReference type="PROSITE" id="PS50928"/>
    </source>
</evidence>
<evidence type="ECO:0000256" key="6">
    <source>
        <dbReference type="ARBA" id="ARBA00023136"/>
    </source>
</evidence>
<evidence type="ECO:0000256" key="4">
    <source>
        <dbReference type="ARBA" id="ARBA00022692"/>
    </source>
</evidence>
<dbReference type="EMBL" id="BARS01015458">
    <property type="protein sequence ID" value="GAF90692.1"/>
    <property type="molecule type" value="Genomic_DNA"/>
</dbReference>
<gene>
    <name evidence="9" type="ORF">S01H1_25576</name>
</gene>
<keyword evidence="5 7" id="KW-1133">Transmembrane helix</keyword>
<feature type="transmembrane region" description="Helical" evidence="7">
    <location>
        <begin position="12"/>
        <end position="39"/>
    </location>
</feature>
<feature type="transmembrane region" description="Helical" evidence="7">
    <location>
        <begin position="250"/>
        <end position="271"/>
    </location>
</feature>
<name>X0TRA7_9ZZZZ</name>
<feature type="transmembrane region" description="Helical" evidence="7">
    <location>
        <begin position="84"/>
        <end position="107"/>
    </location>
</feature>
<feature type="transmembrane region" description="Helical" evidence="7">
    <location>
        <begin position="119"/>
        <end position="139"/>
    </location>
</feature>
<proteinExistence type="predicted"/>
<evidence type="ECO:0000256" key="2">
    <source>
        <dbReference type="ARBA" id="ARBA00022448"/>
    </source>
</evidence>
<organism evidence="9">
    <name type="scientific">marine sediment metagenome</name>
    <dbReference type="NCBI Taxonomy" id="412755"/>
    <lineage>
        <taxon>unclassified sequences</taxon>
        <taxon>metagenomes</taxon>
        <taxon>ecological metagenomes</taxon>
    </lineage>
</organism>
<dbReference type="Gene3D" id="1.10.3720.10">
    <property type="entry name" value="MetI-like"/>
    <property type="match status" value="1"/>
</dbReference>
<reference evidence="9" key="1">
    <citation type="journal article" date="2014" name="Front. Microbiol.">
        <title>High frequency of phylogenetically diverse reductive dehalogenase-homologous genes in deep subseafloor sedimentary metagenomes.</title>
        <authorList>
            <person name="Kawai M."/>
            <person name="Futagami T."/>
            <person name="Toyoda A."/>
            <person name="Takaki Y."/>
            <person name="Nishi S."/>
            <person name="Hori S."/>
            <person name="Arai W."/>
            <person name="Tsubouchi T."/>
            <person name="Morono Y."/>
            <person name="Uchiyama I."/>
            <person name="Ito T."/>
            <person name="Fujiyama A."/>
            <person name="Inagaki F."/>
            <person name="Takami H."/>
        </authorList>
    </citation>
    <scope>NUCLEOTIDE SEQUENCE</scope>
    <source>
        <strain evidence="9">Expedition CK06-06</strain>
    </source>
</reference>
<dbReference type="PROSITE" id="PS50928">
    <property type="entry name" value="ABC_TM1"/>
    <property type="match status" value="1"/>
</dbReference>
<evidence type="ECO:0000256" key="7">
    <source>
        <dbReference type="SAM" id="Phobius"/>
    </source>
</evidence>
<feature type="domain" description="ABC transmembrane type-1" evidence="8">
    <location>
        <begin position="80"/>
        <end position="268"/>
    </location>
</feature>
<keyword evidence="2" id="KW-0813">Transport</keyword>
<dbReference type="InterPro" id="IPR050366">
    <property type="entry name" value="BP-dependent_transpt_permease"/>
</dbReference>
<evidence type="ECO:0000256" key="3">
    <source>
        <dbReference type="ARBA" id="ARBA00022475"/>
    </source>
</evidence>
<dbReference type="PANTHER" id="PTHR43386:SF1">
    <property type="entry name" value="D,D-DIPEPTIDE TRANSPORT SYSTEM PERMEASE PROTEIN DDPC-RELATED"/>
    <property type="match status" value="1"/>
</dbReference>
<dbReference type="AlphaFoldDB" id="X0TRA7"/>
<protein>
    <recommendedName>
        <fullName evidence="8">ABC transmembrane type-1 domain-containing protein</fullName>
    </recommendedName>
</protein>
<dbReference type="InterPro" id="IPR000515">
    <property type="entry name" value="MetI-like"/>
</dbReference>
<feature type="non-terminal residue" evidence="9">
    <location>
        <position position="1"/>
    </location>
</feature>
<evidence type="ECO:0000256" key="5">
    <source>
        <dbReference type="ARBA" id="ARBA00022989"/>
    </source>
</evidence>
<dbReference type="CDD" id="cd06261">
    <property type="entry name" value="TM_PBP2"/>
    <property type="match status" value="1"/>
</dbReference>
<feature type="non-terminal residue" evidence="9">
    <location>
        <position position="284"/>
    </location>
</feature>
<dbReference type="Pfam" id="PF12911">
    <property type="entry name" value="OppC_N"/>
    <property type="match status" value="1"/>
</dbReference>
<comment type="subcellular location">
    <subcellularLocation>
        <location evidence="1">Cell membrane</location>
        <topology evidence="1">Multi-pass membrane protein</topology>
    </subcellularLocation>
</comment>
<dbReference type="SUPFAM" id="SSF161098">
    <property type="entry name" value="MetI-like"/>
    <property type="match status" value="1"/>
</dbReference>
<dbReference type="InterPro" id="IPR025966">
    <property type="entry name" value="OppC_N"/>
</dbReference>
<dbReference type="PANTHER" id="PTHR43386">
    <property type="entry name" value="OLIGOPEPTIDE TRANSPORT SYSTEM PERMEASE PROTEIN APPC"/>
    <property type="match status" value="1"/>
</dbReference>
<evidence type="ECO:0000256" key="1">
    <source>
        <dbReference type="ARBA" id="ARBA00004651"/>
    </source>
</evidence>
<dbReference type="InterPro" id="IPR035906">
    <property type="entry name" value="MetI-like_sf"/>
</dbReference>